<reference evidence="1 2" key="1">
    <citation type="journal article" date="2011" name="Appl. Environ. Microbiol.">
        <title>Methanogenic archaea isolated from Taiwan's Chelungpu fault.</title>
        <authorList>
            <person name="Wu S.Y."/>
            <person name="Lai M.C."/>
        </authorList>
    </citation>
    <scope>NUCLEOTIDE SEQUENCE [LARGE SCALE GENOMIC DNA]</scope>
    <source>
        <strain evidence="1 2">St545Mb</strain>
    </source>
</reference>
<gene>
    <name evidence="1" type="ORF">PV02_08980</name>
</gene>
<accession>A0AAE3L1V4</accession>
<proteinExistence type="predicted"/>
<comment type="caution">
    <text evidence="1">The sequence shown here is derived from an EMBL/GenBank/DDBJ whole genome shotgun (WGS) entry which is preliminary data.</text>
</comment>
<protein>
    <submittedName>
        <fullName evidence="1">Uncharacterized protein</fullName>
    </submittedName>
</protein>
<organism evidence="1 2">
    <name type="scientific">Methanolobus chelungpuianus</name>
    <dbReference type="NCBI Taxonomy" id="502115"/>
    <lineage>
        <taxon>Archaea</taxon>
        <taxon>Methanobacteriati</taxon>
        <taxon>Methanobacteriota</taxon>
        <taxon>Stenosarchaea group</taxon>
        <taxon>Methanomicrobia</taxon>
        <taxon>Methanosarcinales</taxon>
        <taxon>Methanosarcinaceae</taxon>
        <taxon>Methanolobus</taxon>
    </lineage>
</organism>
<evidence type="ECO:0000313" key="1">
    <source>
        <dbReference type="EMBL" id="MCQ6963263.1"/>
    </source>
</evidence>
<name>A0AAE3L1V4_9EURY</name>
<dbReference type="AlphaFoldDB" id="A0AAE3L1V4"/>
<dbReference type="RefSeq" id="WP_256623092.1">
    <property type="nucleotide sequence ID" value="NZ_JTEO01000005.1"/>
</dbReference>
<dbReference type="EMBL" id="JTEO01000005">
    <property type="protein sequence ID" value="MCQ6963263.1"/>
    <property type="molecule type" value="Genomic_DNA"/>
</dbReference>
<keyword evidence="2" id="KW-1185">Reference proteome</keyword>
<sequence length="64" mass="7111">MDNKDSKKEKPVKDIELPSLDSEIESWCEITEDGSGTKSAGDLEIDAWCQGSHNTASNKRKDKN</sequence>
<evidence type="ECO:0000313" key="2">
    <source>
        <dbReference type="Proteomes" id="UP001206983"/>
    </source>
</evidence>
<dbReference type="Proteomes" id="UP001206983">
    <property type="component" value="Unassembled WGS sequence"/>
</dbReference>